<feature type="coiled-coil region" evidence="1">
    <location>
        <begin position="31"/>
        <end position="58"/>
    </location>
</feature>
<evidence type="ECO:0000313" key="3">
    <source>
        <dbReference type="Proteomes" id="UP000789524"/>
    </source>
</evidence>
<dbReference type="AlphaFoldDB" id="A0A8J2QPP8"/>
<sequence>MQIKNFTEKLAHLEYLHGSEVSSHNTSKQRIINLESELSDLSSRYLKVEQDMQQKNREFLMILQVLYNSVVEANNNLSEQVEFTKSMLTAKESENNHLQSQIITYHNQLDSAMLHIQQLTNNSSIMQTPTNNSMEEIELLKKKISAFRATNSLFLQKERDNKNSHYEHYVKELTEQLKNEVNKNESHLQTIQNLYNRENSLIEQISDMEIRLQNYQKRIENEVIKVEHVDNSQELQEKYNYIQKQLEETKLKLNNLQEEYAKSVETIQELSASKEVVCDHENISISKLNADIASDKLAAQRATEQNRKLKQDVLRI</sequence>
<keyword evidence="1" id="KW-0175">Coiled coil</keyword>
<organism evidence="2 3">
    <name type="scientific">Danaus chrysippus</name>
    <name type="common">African queen</name>
    <dbReference type="NCBI Taxonomy" id="151541"/>
    <lineage>
        <taxon>Eukaryota</taxon>
        <taxon>Metazoa</taxon>
        <taxon>Ecdysozoa</taxon>
        <taxon>Arthropoda</taxon>
        <taxon>Hexapoda</taxon>
        <taxon>Insecta</taxon>
        <taxon>Pterygota</taxon>
        <taxon>Neoptera</taxon>
        <taxon>Endopterygota</taxon>
        <taxon>Lepidoptera</taxon>
        <taxon>Glossata</taxon>
        <taxon>Ditrysia</taxon>
        <taxon>Papilionoidea</taxon>
        <taxon>Nymphalidae</taxon>
        <taxon>Danainae</taxon>
        <taxon>Danaini</taxon>
        <taxon>Danaina</taxon>
        <taxon>Danaus</taxon>
        <taxon>Anosia</taxon>
    </lineage>
</organism>
<evidence type="ECO:0000313" key="2">
    <source>
        <dbReference type="EMBL" id="CAG9566967.1"/>
    </source>
</evidence>
<feature type="coiled-coil region" evidence="1">
    <location>
        <begin position="170"/>
        <end position="312"/>
    </location>
</feature>
<keyword evidence="3" id="KW-1185">Reference proteome</keyword>
<comment type="caution">
    <text evidence="2">The sequence shown here is derived from an EMBL/GenBank/DDBJ whole genome shotgun (WGS) entry which is preliminary data.</text>
</comment>
<proteinExistence type="predicted"/>
<evidence type="ECO:0000256" key="1">
    <source>
        <dbReference type="SAM" id="Coils"/>
    </source>
</evidence>
<reference evidence="2" key="1">
    <citation type="submission" date="2021-09" db="EMBL/GenBank/DDBJ databases">
        <authorList>
            <person name="Martin H S."/>
        </authorList>
    </citation>
    <scope>NUCLEOTIDE SEQUENCE</scope>
</reference>
<accession>A0A8J2QPP8</accession>
<protein>
    <submittedName>
        <fullName evidence="2">(African queen) hypothetical protein</fullName>
    </submittedName>
</protein>
<gene>
    <name evidence="2" type="ORF">DCHRY22_LOCUS7528</name>
</gene>
<name>A0A8J2QPP8_9NEOP</name>
<dbReference type="EMBL" id="CAKASE010000057">
    <property type="protein sequence ID" value="CAG9566967.1"/>
    <property type="molecule type" value="Genomic_DNA"/>
</dbReference>
<dbReference type="Proteomes" id="UP000789524">
    <property type="component" value="Unassembled WGS sequence"/>
</dbReference>
<dbReference type="OrthoDB" id="5978643at2759"/>